<dbReference type="CDD" id="cd02523">
    <property type="entry name" value="PC_cytidylyltransferase"/>
    <property type="match status" value="1"/>
</dbReference>
<dbReference type="Gene3D" id="3.90.550.10">
    <property type="entry name" value="Spore Coat Polysaccharide Biosynthesis Protein SpsA, Chain A"/>
    <property type="match status" value="1"/>
</dbReference>
<dbReference type="InterPro" id="IPR050065">
    <property type="entry name" value="GlmU-like"/>
</dbReference>
<dbReference type="InterPro" id="IPR005835">
    <property type="entry name" value="NTP_transferase_dom"/>
</dbReference>
<reference evidence="4" key="2">
    <citation type="submission" date="2020-09" db="EMBL/GenBank/DDBJ databases">
        <authorList>
            <person name="Sun Q."/>
            <person name="Zhou Y."/>
        </authorList>
    </citation>
    <scope>NUCLEOTIDE SEQUENCE</scope>
    <source>
        <strain evidence="4">CGMCC 1.15360</strain>
    </source>
</reference>
<evidence type="ECO:0000256" key="2">
    <source>
        <dbReference type="ARBA" id="ARBA00022695"/>
    </source>
</evidence>
<dbReference type="AlphaFoldDB" id="A0A917DW15"/>
<gene>
    <name evidence="4" type="ORF">GCM10010990_27890</name>
</gene>
<dbReference type="PANTHER" id="PTHR43584:SF8">
    <property type="entry name" value="N-ACETYLMURAMATE ALPHA-1-PHOSPHATE URIDYLYLTRANSFERASE"/>
    <property type="match status" value="1"/>
</dbReference>
<protein>
    <submittedName>
        <fullName evidence="4">Nucleotidyltransferase</fullName>
    </submittedName>
</protein>
<feature type="domain" description="Nucleotidyl transferase" evidence="3">
    <location>
        <begin position="15"/>
        <end position="128"/>
    </location>
</feature>
<evidence type="ECO:0000256" key="1">
    <source>
        <dbReference type="ARBA" id="ARBA00022679"/>
    </source>
</evidence>
<accession>A0A917DW15</accession>
<dbReference type="Proteomes" id="UP000612349">
    <property type="component" value="Unassembled WGS sequence"/>
</dbReference>
<dbReference type="InterPro" id="IPR029044">
    <property type="entry name" value="Nucleotide-diphossugar_trans"/>
</dbReference>
<dbReference type="PANTHER" id="PTHR43584">
    <property type="entry name" value="NUCLEOTIDYL TRANSFERASE"/>
    <property type="match status" value="1"/>
</dbReference>
<organism evidence="4 5">
    <name type="scientific">Croceicoccus mobilis</name>
    <dbReference type="NCBI Taxonomy" id="1703339"/>
    <lineage>
        <taxon>Bacteria</taxon>
        <taxon>Pseudomonadati</taxon>
        <taxon>Pseudomonadota</taxon>
        <taxon>Alphaproteobacteria</taxon>
        <taxon>Sphingomonadales</taxon>
        <taxon>Erythrobacteraceae</taxon>
        <taxon>Croceicoccus</taxon>
    </lineage>
</organism>
<dbReference type="GO" id="GO:0016779">
    <property type="term" value="F:nucleotidyltransferase activity"/>
    <property type="evidence" value="ECO:0007669"/>
    <property type="project" value="UniProtKB-KW"/>
</dbReference>
<name>A0A917DW15_9SPHN</name>
<dbReference type="SUPFAM" id="SSF53448">
    <property type="entry name" value="Nucleotide-diphospho-sugar transferases"/>
    <property type="match status" value="1"/>
</dbReference>
<sequence>MRPLPLLRAAMIEHAILLSAGQGSRLLPLTAERPKCLIDFSGRTLIEWQIEMLARGGVKKIDIVTGFKTDEVEHAISQINDPRVEITCHFNPFFKVADNLGSCWIVREEMKGDFLILNGDTLISEDIVKKVLAGEDGPDGPWPIAVTVDVKPAYDSDDMKVLREPDGRLLHIGKTLTAEETNSESIGFLAFRGEGAELFREAVRTKMRERDGVEHWYLKVIDTLAPTGKVGTCSIEGMHWAEVDFLTDIETATALTDTWN</sequence>
<evidence type="ECO:0000313" key="4">
    <source>
        <dbReference type="EMBL" id="GGD76594.1"/>
    </source>
</evidence>
<dbReference type="Pfam" id="PF00483">
    <property type="entry name" value="NTP_transferase"/>
    <property type="match status" value="1"/>
</dbReference>
<dbReference type="EMBL" id="BMIP01000006">
    <property type="protein sequence ID" value="GGD76594.1"/>
    <property type="molecule type" value="Genomic_DNA"/>
</dbReference>
<keyword evidence="5" id="KW-1185">Reference proteome</keyword>
<keyword evidence="2" id="KW-0548">Nucleotidyltransferase</keyword>
<comment type="caution">
    <text evidence="4">The sequence shown here is derived from an EMBL/GenBank/DDBJ whole genome shotgun (WGS) entry which is preliminary data.</text>
</comment>
<keyword evidence="1" id="KW-0808">Transferase</keyword>
<reference evidence="4" key="1">
    <citation type="journal article" date="2014" name="Int. J. Syst. Evol. Microbiol.">
        <title>Complete genome sequence of Corynebacterium casei LMG S-19264T (=DSM 44701T), isolated from a smear-ripened cheese.</title>
        <authorList>
            <consortium name="US DOE Joint Genome Institute (JGI-PGF)"/>
            <person name="Walter F."/>
            <person name="Albersmeier A."/>
            <person name="Kalinowski J."/>
            <person name="Ruckert C."/>
        </authorList>
    </citation>
    <scope>NUCLEOTIDE SEQUENCE</scope>
    <source>
        <strain evidence="4">CGMCC 1.15360</strain>
    </source>
</reference>
<proteinExistence type="predicted"/>
<evidence type="ECO:0000259" key="3">
    <source>
        <dbReference type="Pfam" id="PF00483"/>
    </source>
</evidence>
<evidence type="ECO:0000313" key="5">
    <source>
        <dbReference type="Proteomes" id="UP000612349"/>
    </source>
</evidence>